<keyword evidence="3" id="KW-1185">Reference proteome</keyword>
<evidence type="ECO:0000256" key="1">
    <source>
        <dbReference type="SAM" id="MobiDB-lite"/>
    </source>
</evidence>
<reference evidence="2" key="1">
    <citation type="submission" date="2023-10" db="EMBL/GenBank/DDBJ databases">
        <authorList>
            <person name="Chen Y."/>
            <person name="Shah S."/>
            <person name="Dougan E. K."/>
            <person name="Thang M."/>
            <person name="Chan C."/>
        </authorList>
    </citation>
    <scope>NUCLEOTIDE SEQUENCE [LARGE SCALE GENOMIC DNA]</scope>
</reference>
<organism evidence="2 3">
    <name type="scientific">Prorocentrum cordatum</name>
    <dbReference type="NCBI Taxonomy" id="2364126"/>
    <lineage>
        <taxon>Eukaryota</taxon>
        <taxon>Sar</taxon>
        <taxon>Alveolata</taxon>
        <taxon>Dinophyceae</taxon>
        <taxon>Prorocentrales</taxon>
        <taxon>Prorocentraceae</taxon>
        <taxon>Prorocentrum</taxon>
    </lineage>
</organism>
<name>A0ABN9SN02_9DINO</name>
<proteinExistence type="predicted"/>
<feature type="region of interest" description="Disordered" evidence="1">
    <location>
        <begin position="207"/>
        <end position="299"/>
    </location>
</feature>
<evidence type="ECO:0000313" key="3">
    <source>
        <dbReference type="Proteomes" id="UP001189429"/>
    </source>
</evidence>
<dbReference type="Proteomes" id="UP001189429">
    <property type="component" value="Unassembled WGS sequence"/>
</dbReference>
<comment type="caution">
    <text evidence="2">The sequence shown here is derived from an EMBL/GenBank/DDBJ whole genome shotgun (WGS) entry which is preliminary data.</text>
</comment>
<feature type="region of interest" description="Disordered" evidence="1">
    <location>
        <begin position="29"/>
        <end position="64"/>
    </location>
</feature>
<gene>
    <name evidence="2" type="ORF">PCOR1329_LOCUS30986</name>
</gene>
<evidence type="ECO:0000313" key="2">
    <source>
        <dbReference type="EMBL" id="CAK0833217.1"/>
    </source>
</evidence>
<dbReference type="EMBL" id="CAUYUJ010012080">
    <property type="protein sequence ID" value="CAK0833217.1"/>
    <property type="molecule type" value="Genomic_DNA"/>
</dbReference>
<protein>
    <submittedName>
        <fullName evidence="2">Uncharacterized protein</fullName>
    </submittedName>
</protein>
<feature type="compositionally biased region" description="Basic residues" evidence="1">
    <location>
        <begin position="268"/>
        <end position="289"/>
    </location>
</feature>
<sequence length="620" mass="67848">MGEDARADREFVAFAGQGHRLGIAGEIVPSRRAPPAPGAAPAAAGPAEPPAAPLAGPSEPHPLLVPGVIALDSQEPEGPGGEPEYAGPPVSSYMAKVEEASKYVSKFTDLITVASSWLECLEGNTWNQRLRADVWALLQEMNTFTNEQNDSRWSIENIDGNVNDVRDGYEKFNTRVLNLKKCMPQKLSGCDETKEGDADEDEVDEKALFGGPDVGQGARTKGAVHSTGNRKKKGAASNMAAADKGEKKRAATGKAAADKPSTPDKSNGKKKKKAKGKPKAKPTLKRRNSARPLEMPPKRAAAKLSSVACELTEEEIEAARRLLAAADQKKINSIKQGLKAFANANPDSEITKENRYTEKYMMAFLAHQARCSDAQKSVSASKEVIIGSSKFTDVVRMSVEAMDREIGPTKAALWRTVLKAYPDSLTGRTEPEYLEYAVPKNWERMTEQEMKKFFVTAGSDASQDDVEQAMRTGGPNMELMDSAPSSSGVNPTAVKVEPADAEEQKKKALALKVAKVESDLSLLVREFQDMNLDVSLIRTKAKTKNDPYHAEFRSDVEACLKKMKSTKSILERMHTEQASPSEIPKLIDQMEMLRSKCTQIVEFSKNNGYKDEDNKKRRKK</sequence>
<accession>A0ABN9SN02</accession>